<dbReference type="PANTHER" id="PTHR10204">
    <property type="entry name" value="NAD P H OXIDOREDUCTASE-RELATED"/>
    <property type="match status" value="1"/>
</dbReference>
<feature type="domain" description="Flavodoxin-like fold" evidence="3">
    <location>
        <begin position="1"/>
        <end position="186"/>
    </location>
</feature>
<organism evidence="4">
    <name type="scientific">Bacillus velezensis</name>
    <dbReference type="NCBI Taxonomy" id="492670"/>
    <lineage>
        <taxon>Bacteria</taxon>
        <taxon>Bacillati</taxon>
        <taxon>Bacillota</taxon>
        <taxon>Bacilli</taxon>
        <taxon>Bacillales</taxon>
        <taxon>Bacillaceae</taxon>
        <taxon>Bacillus</taxon>
        <taxon>Bacillus amyloliquefaciens group</taxon>
    </lineage>
</organism>
<name>A0A6A8LJR2_BACVE</name>
<dbReference type="InterPro" id="IPR003680">
    <property type="entry name" value="Flavodoxin_fold"/>
</dbReference>
<proteinExistence type="inferred from homology"/>
<evidence type="ECO:0000256" key="2">
    <source>
        <dbReference type="ARBA" id="ARBA00023002"/>
    </source>
</evidence>
<keyword evidence="2" id="KW-0560">Oxidoreductase</keyword>
<gene>
    <name evidence="4" type="ORF">GKC39_16505</name>
</gene>
<dbReference type="InterPro" id="IPR029039">
    <property type="entry name" value="Flavoprotein-like_sf"/>
</dbReference>
<dbReference type="Pfam" id="PF02525">
    <property type="entry name" value="Flavodoxin_2"/>
    <property type="match status" value="1"/>
</dbReference>
<dbReference type="Gene3D" id="3.40.50.360">
    <property type="match status" value="1"/>
</dbReference>
<accession>A0A6A8LJR2</accession>
<dbReference type="SUPFAM" id="SSF52218">
    <property type="entry name" value="Flavoproteins"/>
    <property type="match status" value="1"/>
</dbReference>
<dbReference type="PANTHER" id="PTHR10204:SF34">
    <property type="entry name" value="NAD(P)H DEHYDROGENASE [QUINONE] 1 ISOFORM 1"/>
    <property type="match status" value="1"/>
</dbReference>
<dbReference type="GO" id="GO:0005829">
    <property type="term" value="C:cytosol"/>
    <property type="evidence" value="ECO:0007669"/>
    <property type="project" value="TreeGrafter"/>
</dbReference>
<evidence type="ECO:0000313" key="4">
    <source>
        <dbReference type="EMBL" id="MSE03656.1"/>
    </source>
</evidence>
<protein>
    <submittedName>
        <fullName evidence="4">Flavodoxin family protein</fullName>
    </submittedName>
</protein>
<evidence type="ECO:0000256" key="1">
    <source>
        <dbReference type="ARBA" id="ARBA00006252"/>
    </source>
</evidence>
<sequence length="200" mass="23082">MKTVIVYANPDENSFNAALVKYVAMALKDSGQSYTVIDLYADQFDPVLKYGGEKKRSDMNRDAETKKYRKLMKEADHLIFIYPLWWGGVPAIMKGFFDRVLVAGEAYTYENGRVKGLLRAETAQVFYTADSPGWYLKWFRKNSDWITLKKSILQFCGIQKAERNLFSVVRTSTPELREKWLRQAYAKVRRACEKGAAACR</sequence>
<dbReference type="RefSeq" id="WP_003155520.1">
    <property type="nucleotide sequence ID" value="NZ_AP028932.1"/>
</dbReference>
<comment type="caution">
    <text evidence="4">The sequence shown here is derived from an EMBL/GenBank/DDBJ whole genome shotgun (WGS) entry which is preliminary data.</text>
</comment>
<evidence type="ECO:0000259" key="3">
    <source>
        <dbReference type="Pfam" id="PF02525"/>
    </source>
</evidence>
<dbReference type="EMBL" id="WKKV01000009">
    <property type="protein sequence ID" value="MSE03656.1"/>
    <property type="molecule type" value="Genomic_DNA"/>
</dbReference>
<dbReference type="InterPro" id="IPR051545">
    <property type="entry name" value="NAD(P)H_dehydrogenase_qn"/>
</dbReference>
<reference evidence="4" key="1">
    <citation type="submission" date="2019-11" db="EMBL/GenBank/DDBJ databases">
        <title>Draft Genome Sequence of Plant Growth-Promoting Rhizosphere-Associated Bacteria.</title>
        <authorList>
            <person name="Vasilyev I.Y."/>
            <person name="Radchenko V."/>
            <person name="Ilnitskaya E.V."/>
        </authorList>
    </citation>
    <scope>NUCLEOTIDE SEQUENCE</scope>
    <source>
        <strain evidence="4">VRA_517_n</strain>
    </source>
</reference>
<dbReference type="AlphaFoldDB" id="A0A6A8LJR2"/>
<comment type="similarity">
    <text evidence="1">Belongs to the NAD(P)H dehydrogenase (quinone) family.</text>
</comment>
<dbReference type="GO" id="GO:0003955">
    <property type="term" value="F:NAD(P)H dehydrogenase (quinone) activity"/>
    <property type="evidence" value="ECO:0007669"/>
    <property type="project" value="TreeGrafter"/>
</dbReference>